<dbReference type="RefSeq" id="WP_191706940.1">
    <property type="nucleotide sequence ID" value="NZ_JACSQA010000007.1"/>
</dbReference>
<dbReference type="Proteomes" id="UP000640930">
    <property type="component" value="Unassembled WGS sequence"/>
</dbReference>
<accession>A0ABR8XAV0</accession>
<reference evidence="1 2" key="1">
    <citation type="submission" date="2020-08" db="EMBL/GenBank/DDBJ databases">
        <title>A Genomic Blueprint of the Chicken Gut Microbiome.</title>
        <authorList>
            <person name="Gilroy R."/>
            <person name="Ravi A."/>
            <person name="Getino M."/>
            <person name="Pursley I."/>
            <person name="Horton D.L."/>
            <person name="Alikhan N.-F."/>
            <person name="Baker D."/>
            <person name="Gharbi K."/>
            <person name="Hall N."/>
            <person name="Watson M."/>
            <person name="Adriaenssens E.M."/>
            <person name="Foster-Nyarko E."/>
            <person name="Jarju S."/>
            <person name="Secka A."/>
            <person name="Antonio M."/>
            <person name="Oren A."/>
            <person name="Chaudhuri R."/>
            <person name="La Ragione R.M."/>
            <person name="Hildebrand F."/>
            <person name="Pallen M.J."/>
        </authorList>
    </citation>
    <scope>NUCLEOTIDE SEQUENCE [LARGE SCALE GENOMIC DNA]</scope>
    <source>
        <strain evidence="1 2">Re31</strain>
    </source>
</reference>
<protein>
    <submittedName>
        <fullName evidence="1">Uncharacterized protein</fullName>
    </submittedName>
</protein>
<gene>
    <name evidence="1" type="ORF">H9636_07180</name>
</gene>
<organism evidence="1 2">
    <name type="scientific">Ureibacillus galli</name>
    <dbReference type="NCBI Taxonomy" id="2762222"/>
    <lineage>
        <taxon>Bacteria</taxon>
        <taxon>Bacillati</taxon>
        <taxon>Bacillota</taxon>
        <taxon>Bacilli</taxon>
        <taxon>Bacillales</taxon>
        <taxon>Caryophanaceae</taxon>
        <taxon>Ureibacillus</taxon>
    </lineage>
</organism>
<name>A0ABR8XAV0_9BACL</name>
<proteinExistence type="predicted"/>
<evidence type="ECO:0000313" key="1">
    <source>
        <dbReference type="EMBL" id="MBD8026440.1"/>
    </source>
</evidence>
<comment type="caution">
    <text evidence="1">The sequence shown here is derived from an EMBL/GenBank/DDBJ whole genome shotgun (WGS) entry which is preliminary data.</text>
</comment>
<dbReference type="EMBL" id="JACSQA010000007">
    <property type="protein sequence ID" value="MBD8026440.1"/>
    <property type="molecule type" value="Genomic_DNA"/>
</dbReference>
<keyword evidence="2" id="KW-1185">Reference proteome</keyword>
<sequence length="95" mass="11691">MERSRMELIKEREIRILEGTRLHDDWHWLIEQAEKANLLENQLNRFEYLAAYEYSWQVDNVKASNTRFRQGALEGMENYNRKWKEATNREIKAMW</sequence>
<evidence type="ECO:0000313" key="2">
    <source>
        <dbReference type="Proteomes" id="UP000640930"/>
    </source>
</evidence>